<proteinExistence type="predicted"/>
<sequence length="216" mass="25086">MNHPQTDELDSYLLQLATEAQANPPRSGVRRLALTKLVYEIMRSGRLCHPQKGQFTPQFYEDIYDEARQELLLYICENIDKYDAKRGSVMAWVNVLLQRRFFRDAIKKIQTQQNVRKITDADPDNLPAPEEPLDLGEVLKKCIESDPEGIFKNEHVEKCPQANFQAVAMRRMSGKSWKEISVEFAIKVPTVSSFYYRCVNNFSLKLKEYCDNDDIN</sequence>
<dbReference type="EMBL" id="JTCM02000103">
    <property type="protein sequence ID" value="NEU76302.1"/>
    <property type="molecule type" value="Genomic_DNA"/>
</dbReference>
<evidence type="ECO:0000313" key="2">
    <source>
        <dbReference type="Proteomes" id="UP000031549"/>
    </source>
</evidence>
<gene>
    <name evidence="1" type="ORF">PI95_028185</name>
</gene>
<evidence type="ECO:0000313" key="1">
    <source>
        <dbReference type="EMBL" id="NEU76302.1"/>
    </source>
</evidence>
<dbReference type="RefSeq" id="WP_039740419.1">
    <property type="nucleotide sequence ID" value="NZ_JTCM02000103.1"/>
</dbReference>
<dbReference type="Proteomes" id="UP000031549">
    <property type="component" value="Unassembled WGS sequence"/>
</dbReference>
<protein>
    <submittedName>
        <fullName evidence="1">Sigma-70 family RNA polymerase sigma factor</fullName>
    </submittedName>
</protein>
<keyword evidence="2" id="KW-1185">Reference proteome</keyword>
<comment type="caution">
    <text evidence="1">The sequence shown here is derived from an EMBL/GenBank/DDBJ whole genome shotgun (WGS) entry which is preliminary data.</text>
</comment>
<accession>A0A846HG16</accession>
<dbReference type="AlphaFoldDB" id="A0A846HG16"/>
<name>A0A846HG16_9CYAN</name>
<organism evidence="1 2">
    <name type="scientific">Hassallia byssoidea VB512170</name>
    <dbReference type="NCBI Taxonomy" id="1304833"/>
    <lineage>
        <taxon>Bacteria</taxon>
        <taxon>Bacillati</taxon>
        <taxon>Cyanobacteriota</taxon>
        <taxon>Cyanophyceae</taxon>
        <taxon>Nostocales</taxon>
        <taxon>Tolypothrichaceae</taxon>
        <taxon>Hassallia</taxon>
    </lineage>
</organism>
<reference evidence="1 2" key="1">
    <citation type="journal article" date="2015" name="Genome Announc.">
        <title>Draft Genome Sequence of Cyanobacterium Hassallia byssoidea Strain VB512170, Isolated from Monuments in India.</title>
        <authorList>
            <person name="Singh D."/>
            <person name="Chandrababunaidu M.M."/>
            <person name="Panda A."/>
            <person name="Sen D."/>
            <person name="Bhattacharyya S."/>
            <person name="Adhikary S.P."/>
            <person name="Tripathy S."/>
        </authorList>
    </citation>
    <scope>NUCLEOTIDE SEQUENCE [LARGE SCALE GENOMIC DNA]</scope>
    <source>
        <strain evidence="1 2">VB512170</strain>
    </source>
</reference>